<evidence type="ECO:0000313" key="3">
    <source>
        <dbReference type="Proteomes" id="UP000046392"/>
    </source>
</evidence>
<dbReference type="AlphaFoldDB" id="A0A0N5CG23"/>
<dbReference type="InterPro" id="IPR014044">
    <property type="entry name" value="CAP_dom"/>
</dbReference>
<feature type="domain" description="SCP" evidence="2">
    <location>
        <begin position="165"/>
        <end position="294"/>
    </location>
</feature>
<dbReference type="SMART" id="SM00198">
    <property type="entry name" value="SCP"/>
    <property type="match status" value="1"/>
</dbReference>
<dbReference type="Gene3D" id="3.40.33.10">
    <property type="entry name" value="CAP"/>
    <property type="match status" value="1"/>
</dbReference>
<dbReference type="InterPro" id="IPR035940">
    <property type="entry name" value="CAP_sf"/>
</dbReference>
<reference evidence="4" key="1">
    <citation type="submission" date="2017-02" db="UniProtKB">
        <authorList>
            <consortium name="WormBaseParasite"/>
        </authorList>
    </citation>
    <scope>IDENTIFICATION</scope>
</reference>
<dbReference type="InterPro" id="IPR001283">
    <property type="entry name" value="CRISP-related"/>
</dbReference>
<evidence type="ECO:0000259" key="2">
    <source>
        <dbReference type="SMART" id="SM00198"/>
    </source>
</evidence>
<dbReference type="SUPFAM" id="SSF55797">
    <property type="entry name" value="PR-1-like"/>
    <property type="match status" value="1"/>
</dbReference>
<name>A0A0N5CG23_STREA</name>
<sequence length="311" mass="36778">MRPVRGRSLLRKGHSRHSSRGTMKLIKEMENERHVKSQMIPQDMKTDSILSVANFDRIVNSRGKSIENLTKEYYQKQSPFSRTQSVMRLQSNRHKSTLFGRRHSLSHATIRIRQPTMNQYIPTFNGFSIEPYLGSRKMYCISDYVWRDVWRGCSYLCFAPEHFLELKFRLIDELNRYRGIHKVKPLLKDITLYKKAQEHAIYLANINSIRRDRNDILNGLVMGVAYYPAASVMMKKWYDEGYRYDYSLNYPRPGFQSFTQLIWERTTHVGIGVANRGYHVYVVLKLYPKGNINGKYKKNIHKAKHKIRCPE</sequence>
<feature type="compositionally biased region" description="Basic residues" evidence="1">
    <location>
        <begin position="1"/>
        <end position="19"/>
    </location>
</feature>
<evidence type="ECO:0000313" key="4">
    <source>
        <dbReference type="WBParaSite" id="SPAL_0001680200.1"/>
    </source>
</evidence>
<dbReference type="Proteomes" id="UP000046392">
    <property type="component" value="Unplaced"/>
</dbReference>
<keyword evidence="3" id="KW-1185">Reference proteome</keyword>
<feature type="region of interest" description="Disordered" evidence="1">
    <location>
        <begin position="1"/>
        <end position="20"/>
    </location>
</feature>
<evidence type="ECO:0000256" key="1">
    <source>
        <dbReference type="SAM" id="MobiDB-lite"/>
    </source>
</evidence>
<dbReference type="Pfam" id="PF00188">
    <property type="entry name" value="CAP"/>
    <property type="match status" value="1"/>
</dbReference>
<protein>
    <submittedName>
        <fullName evidence="4">SCP domain-containing protein</fullName>
    </submittedName>
</protein>
<accession>A0A0N5CG23</accession>
<dbReference type="PANTHER" id="PTHR10334">
    <property type="entry name" value="CYSTEINE-RICH SECRETORY PROTEIN-RELATED"/>
    <property type="match status" value="1"/>
</dbReference>
<proteinExistence type="predicted"/>
<organism evidence="3 4">
    <name type="scientific">Strongyloides papillosus</name>
    <name type="common">Intestinal threadworm</name>
    <dbReference type="NCBI Taxonomy" id="174720"/>
    <lineage>
        <taxon>Eukaryota</taxon>
        <taxon>Metazoa</taxon>
        <taxon>Ecdysozoa</taxon>
        <taxon>Nematoda</taxon>
        <taxon>Chromadorea</taxon>
        <taxon>Rhabditida</taxon>
        <taxon>Tylenchina</taxon>
        <taxon>Panagrolaimomorpha</taxon>
        <taxon>Strongyloidoidea</taxon>
        <taxon>Strongyloididae</taxon>
        <taxon>Strongyloides</taxon>
    </lineage>
</organism>
<dbReference type="WBParaSite" id="SPAL_0001680200.1">
    <property type="protein sequence ID" value="SPAL_0001680200.1"/>
    <property type="gene ID" value="SPAL_0001680200"/>
</dbReference>